<evidence type="ECO:0000313" key="3">
    <source>
        <dbReference type="Proteomes" id="UP000184368"/>
    </source>
</evidence>
<keyword evidence="1" id="KW-1133">Transmembrane helix</keyword>
<dbReference type="EMBL" id="FQUO01000005">
    <property type="protein sequence ID" value="SHF15527.1"/>
    <property type="molecule type" value="Genomic_DNA"/>
</dbReference>
<keyword evidence="1" id="KW-0812">Transmembrane</keyword>
<evidence type="ECO:0000256" key="1">
    <source>
        <dbReference type="SAM" id="Phobius"/>
    </source>
</evidence>
<accession>A0A1M4ZCJ9</accession>
<keyword evidence="1" id="KW-0472">Membrane</keyword>
<organism evidence="2 3">
    <name type="scientific">Cnuella takakiae</name>
    <dbReference type="NCBI Taxonomy" id="1302690"/>
    <lineage>
        <taxon>Bacteria</taxon>
        <taxon>Pseudomonadati</taxon>
        <taxon>Bacteroidota</taxon>
        <taxon>Chitinophagia</taxon>
        <taxon>Chitinophagales</taxon>
        <taxon>Chitinophagaceae</taxon>
        <taxon>Cnuella</taxon>
    </lineage>
</organism>
<keyword evidence="3" id="KW-1185">Reference proteome</keyword>
<sequence length="149" mass="17970">MQLDLTTQDWLNIIQSVGVLFTMVFTIIQLRKNNKVFKSQIFNSLYQRLDIINSLAVEHKVSNKFLSAYIHEKDEHDPVNSYIDMVGTFFYEMYYHHKNGLLSEREWNTWDTTIKKFYAYPYTRGYWEKNRSDHGYGFDAYVENLIKKR</sequence>
<reference evidence="2 3" key="1">
    <citation type="submission" date="2016-11" db="EMBL/GenBank/DDBJ databases">
        <authorList>
            <person name="Jaros S."/>
            <person name="Januszkiewicz K."/>
            <person name="Wedrychowicz H."/>
        </authorList>
    </citation>
    <scope>NUCLEOTIDE SEQUENCE [LARGE SCALE GENOMIC DNA]</scope>
    <source>
        <strain evidence="2 3">DSM 26897</strain>
    </source>
</reference>
<dbReference type="Proteomes" id="UP000184368">
    <property type="component" value="Unassembled WGS sequence"/>
</dbReference>
<dbReference type="RefSeq" id="WP_073041903.1">
    <property type="nucleotide sequence ID" value="NZ_FQUO01000005.1"/>
</dbReference>
<evidence type="ECO:0008006" key="4">
    <source>
        <dbReference type="Google" id="ProtNLM"/>
    </source>
</evidence>
<feature type="transmembrane region" description="Helical" evidence="1">
    <location>
        <begin position="12"/>
        <end position="30"/>
    </location>
</feature>
<name>A0A1M4ZCJ9_9BACT</name>
<gene>
    <name evidence="2" type="ORF">SAMN05444008_105166</name>
</gene>
<protein>
    <recommendedName>
        <fullName evidence="4">DUF4760 domain-containing protein</fullName>
    </recommendedName>
</protein>
<dbReference type="AlphaFoldDB" id="A0A1M4ZCJ9"/>
<proteinExistence type="predicted"/>
<evidence type="ECO:0000313" key="2">
    <source>
        <dbReference type="EMBL" id="SHF15527.1"/>
    </source>
</evidence>